<evidence type="ECO:0000313" key="2">
    <source>
        <dbReference type="Proteomes" id="UP000014060"/>
    </source>
</evidence>
<gene>
    <name evidence="1" type="ORF">IAY_06201</name>
</gene>
<organism evidence="1 2">
    <name type="scientific">Bacillus cereus TIAC219</name>
    <dbReference type="NCBI Taxonomy" id="718222"/>
    <lineage>
        <taxon>Bacteria</taxon>
        <taxon>Bacillati</taxon>
        <taxon>Bacillota</taxon>
        <taxon>Bacilli</taxon>
        <taxon>Bacillales</taxon>
        <taxon>Bacillaceae</taxon>
        <taxon>Bacillus</taxon>
        <taxon>Bacillus cereus group</taxon>
    </lineage>
</organism>
<evidence type="ECO:0000313" key="1">
    <source>
        <dbReference type="EMBL" id="EOQ57885.1"/>
    </source>
</evidence>
<dbReference type="AlphaFoldDB" id="A0ABC9SQJ2"/>
<dbReference type="Proteomes" id="UP000014060">
    <property type="component" value="Unassembled WGS sequence"/>
</dbReference>
<dbReference type="EMBL" id="AHCJ01000083">
    <property type="protein sequence ID" value="EOQ57885.1"/>
    <property type="molecule type" value="Genomic_DNA"/>
</dbReference>
<proteinExistence type="predicted"/>
<name>A0ABC9SQJ2_BACCE</name>
<comment type="caution">
    <text evidence="1">The sequence shown here is derived from an EMBL/GenBank/DDBJ whole genome shotgun (WGS) entry which is preliminary data.</text>
</comment>
<accession>A0ABC9SQJ2</accession>
<protein>
    <recommendedName>
        <fullName evidence="3">Phage protein</fullName>
    </recommendedName>
</protein>
<evidence type="ECO:0008006" key="3">
    <source>
        <dbReference type="Google" id="ProtNLM"/>
    </source>
</evidence>
<reference evidence="1 2" key="1">
    <citation type="submission" date="2013-01" db="EMBL/GenBank/DDBJ databases">
        <title>The Genome Sequence of Bacillus cereus TIAC219.</title>
        <authorList>
            <consortium name="The Broad Institute Genome Sequencing Platform"/>
            <consortium name="The Broad Institute Genome Sequencing Center for Infectious Disease"/>
            <person name="Feldgarden M."/>
            <person name="Van der Auwera G.A."/>
            <person name="Mahillon J."/>
            <person name="Duprez V."/>
            <person name="Timmery S."/>
            <person name="Mattelet C."/>
            <person name="Dierick K."/>
            <person name="Sun M."/>
            <person name="Yu Z."/>
            <person name="Zhu L."/>
            <person name="Hu X."/>
            <person name="Shank E.B."/>
            <person name="Swiecicka I."/>
            <person name="Hansen B.M."/>
            <person name="Andrup L."/>
            <person name="Walker B."/>
            <person name="Young S.K."/>
            <person name="Zeng Q."/>
            <person name="Gargeya S."/>
            <person name="Fitzgerald M."/>
            <person name="Haas B."/>
            <person name="Abouelleil A."/>
            <person name="Alvarado L."/>
            <person name="Arachchi H.M."/>
            <person name="Berlin A.M."/>
            <person name="Chapman S.B."/>
            <person name="Dewar J."/>
            <person name="Goldberg J."/>
            <person name="Griggs A."/>
            <person name="Gujja S."/>
            <person name="Hansen M."/>
            <person name="Howarth C."/>
            <person name="Imamovic A."/>
            <person name="Larimer J."/>
            <person name="McCowan C."/>
            <person name="Murphy C."/>
            <person name="Neiman D."/>
            <person name="Pearson M."/>
            <person name="Priest M."/>
            <person name="Roberts A."/>
            <person name="Saif S."/>
            <person name="Shea T."/>
            <person name="Sisk P."/>
            <person name="Sykes S."/>
            <person name="Wortman J."/>
            <person name="Nusbaum C."/>
            <person name="Birren B."/>
        </authorList>
    </citation>
    <scope>NUCLEOTIDE SEQUENCE [LARGE SCALE GENOMIC DNA]</scope>
    <source>
        <strain evidence="1 2">TIAC219</strain>
    </source>
</reference>
<sequence length="126" mass="14984">MARKKLPPAKNWQERDINDWNAVTFFNYLCDKHREVRGIDYFASRGVKIDNAMIKQMYEKHGKLETKLFIEECLKEYTPSPKYKVCSFMFMRTYMIAQVMPKVQEGIKRNEEIKTASEANLDDLTF</sequence>